<dbReference type="Proteomes" id="UP001497525">
    <property type="component" value="Unassembled WGS sequence"/>
</dbReference>
<dbReference type="EMBL" id="CAXLJL010000889">
    <property type="protein sequence ID" value="CAL5141492.1"/>
    <property type="molecule type" value="Genomic_DNA"/>
</dbReference>
<reference evidence="2" key="1">
    <citation type="submission" date="2024-06" db="EMBL/GenBank/DDBJ databases">
        <authorList>
            <person name="Liu X."/>
            <person name="Lenzi L."/>
            <person name="Haldenby T S."/>
            <person name="Uol C."/>
        </authorList>
    </citation>
    <scope>NUCLEOTIDE SEQUENCE</scope>
</reference>
<organism evidence="2 3">
    <name type="scientific">Calicophoron daubneyi</name>
    <name type="common">Rumen fluke</name>
    <name type="synonym">Paramphistomum daubneyi</name>
    <dbReference type="NCBI Taxonomy" id="300641"/>
    <lineage>
        <taxon>Eukaryota</taxon>
        <taxon>Metazoa</taxon>
        <taxon>Spiralia</taxon>
        <taxon>Lophotrochozoa</taxon>
        <taxon>Platyhelminthes</taxon>
        <taxon>Trematoda</taxon>
        <taxon>Digenea</taxon>
        <taxon>Plagiorchiida</taxon>
        <taxon>Pronocephalata</taxon>
        <taxon>Paramphistomoidea</taxon>
        <taxon>Paramphistomidae</taxon>
        <taxon>Calicophoron</taxon>
    </lineage>
</organism>
<dbReference type="AlphaFoldDB" id="A0AAV2TXC1"/>
<evidence type="ECO:0000256" key="1">
    <source>
        <dbReference type="SAM" id="Phobius"/>
    </source>
</evidence>
<keyword evidence="1" id="KW-0472">Membrane</keyword>
<sequence>MSDVFPKALSSDDDVNGDVISQSVEQHVLLHPTPSLKPGVVYRLTAQMYGRHIAIKGPLALQQFNVSFELHTGKFNVEKMNRETKTIRLKSCVTFTASKQILPRTTLRGACHNLPLFQWSRSPTEVGHLEWAKRSTVFTMNRCAGRVRLHTDFHISSDLLPRLHEHDISVISFRLRVITAILIGLLLLLLGFGIRQTNSSLNVQGSQITNFQPTEPLINQVK</sequence>
<accession>A0AAV2TXC1</accession>
<evidence type="ECO:0000313" key="2">
    <source>
        <dbReference type="EMBL" id="CAL5141492.1"/>
    </source>
</evidence>
<keyword evidence="1" id="KW-0812">Transmembrane</keyword>
<gene>
    <name evidence="2" type="ORF">CDAUBV1_LOCUS16730</name>
</gene>
<comment type="caution">
    <text evidence="2">The sequence shown here is derived from an EMBL/GenBank/DDBJ whole genome shotgun (WGS) entry which is preliminary data.</text>
</comment>
<name>A0AAV2TXC1_CALDB</name>
<keyword evidence="1" id="KW-1133">Transmembrane helix</keyword>
<protein>
    <submittedName>
        <fullName evidence="2">Uncharacterized protein</fullName>
    </submittedName>
</protein>
<evidence type="ECO:0000313" key="3">
    <source>
        <dbReference type="Proteomes" id="UP001497525"/>
    </source>
</evidence>
<proteinExistence type="predicted"/>
<feature type="transmembrane region" description="Helical" evidence="1">
    <location>
        <begin position="173"/>
        <end position="194"/>
    </location>
</feature>